<dbReference type="OrthoDB" id="2905392at2"/>
<dbReference type="KEGG" id="pdh:B9T62_04180"/>
<keyword evidence="1" id="KW-0812">Transmembrane</keyword>
<accession>A0A2Z2KJS9</accession>
<keyword evidence="3" id="KW-1185">Reference proteome</keyword>
<feature type="transmembrane region" description="Helical" evidence="1">
    <location>
        <begin position="71"/>
        <end position="96"/>
    </location>
</feature>
<dbReference type="RefSeq" id="WP_087914084.1">
    <property type="nucleotide sequence ID" value="NZ_CP021780.1"/>
</dbReference>
<reference evidence="2 3" key="1">
    <citation type="submission" date="2017-06" db="EMBL/GenBank/DDBJ databases">
        <title>Complete genome sequence of Paenibacillus donghaensis KCTC 13049T isolated from East Sea sediment, South Korea.</title>
        <authorList>
            <person name="Jung B.K."/>
            <person name="Hong S.-J."/>
            <person name="Shin J.-H."/>
        </authorList>
    </citation>
    <scope>NUCLEOTIDE SEQUENCE [LARGE SCALE GENOMIC DNA]</scope>
    <source>
        <strain evidence="2 3">KCTC 13049</strain>
    </source>
</reference>
<organism evidence="2 3">
    <name type="scientific">Paenibacillus donghaensis</name>
    <dbReference type="NCBI Taxonomy" id="414771"/>
    <lineage>
        <taxon>Bacteria</taxon>
        <taxon>Bacillati</taxon>
        <taxon>Bacillota</taxon>
        <taxon>Bacilli</taxon>
        <taxon>Bacillales</taxon>
        <taxon>Paenibacillaceae</taxon>
        <taxon>Paenibacillus</taxon>
    </lineage>
</organism>
<name>A0A2Z2KJS9_9BACL</name>
<gene>
    <name evidence="2" type="ORF">B9T62_04180</name>
</gene>
<dbReference type="Proteomes" id="UP000249890">
    <property type="component" value="Chromosome"/>
</dbReference>
<dbReference type="EMBL" id="CP021780">
    <property type="protein sequence ID" value="ASA20061.1"/>
    <property type="molecule type" value="Genomic_DNA"/>
</dbReference>
<feature type="transmembrane region" description="Helical" evidence="1">
    <location>
        <begin position="14"/>
        <end position="38"/>
    </location>
</feature>
<sequence>MELAFLNKHTLKRLLSWAGLLSFLFGLLSLALLNAALIFRNVPLAQPTALLVPELLLGICGLFAPRGRRSYAVWGIAIPLFVSIGMFVLFGLSWTINPRP</sequence>
<keyword evidence="1" id="KW-1133">Transmembrane helix</keyword>
<evidence type="ECO:0000313" key="2">
    <source>
        <dbReference type="EMBL" id="ASA20061.1"/>
    </source>
</evidence>
<feature type="transmembrane region" description="Helical" evidence="1">
    <location>
        <begin position="44"/>
        <end position="64"/>
    </location>
</feature>
<dbReference type="AlphaFoldDB" id="A0A2Z2KJS9"/>
<protein>
    <submittedName>
        <fullName evidence="2">Uncharacterized protein</fullName>
    </submittedName>
</protein>
<keyword evidence="1" id="KW-0472">Membrane</keyword>
<proteinExistence type="predicted"/>
<evidence type="ECO:0000256" key="1">
    <source>
        <dbReference type="SAM" id="Phobius"/>
    </source>
</evidence>
<evidence type="ECO:0000313" key="3">
    <source>
        <dbReference type="Proteomes" id="UP000249890"/>
    </source>
</evidence>